<gene>
    <name evidence="1" type="ORF">F4821DRAFT_244573</name>
</gene>
<reference evidence="1 2" key="1">
    <citation type="journal article" date="2022" name="New Phytol.">
        <title>Ecological generalism drives hyperdiversity of secondary metabolite gene clusters in xylarialean endophytes.</title>
        <authorList>
            <person name="Franco M.E.E."/>
            <person name="Wisecaver J.H."/>
            <person name="Arnold A.E."/>
            <person name="Ju Y.M."/>
            <person name="Slot J.C."/>
            <person name="Ahrendt S."/>
            <person name="Moore L.P."/>
            <person name="Eastman K.E."/>
            <person name="Scott K."/>
            <person name="Konkel Z."/>
            <person name="Mondo S.J."/>
            <person name="Kuo A."/>
            <person name="Hayes R.D."/>
            <person name="Haridas S."/>
            <person name="Andreopoulos B."/>
            <person name="Riley R."/>
            <person name="LaButti K."/>
            <person name="Pangilinan J."/>
            <person name="Lipzen A."/>
            <person name="Amirebrahimi M."/>
            <person name="Yan J."/>
            <person name="Adam C."/>
            <person name="Keymanesh K."/>
            <person name="Ng V."/>
            <person name="Louie K."/>
            <person name="Northen T."/>
            <person name="Drula E."/>
            <person name="Henrissat B."/>
            <person name="Hsieh H.M."/>
            <person name="Youens-Clark K."/>
            <person name="Lutzoni F."/>
            <person name="Miadlikowska J."/>
            <person name="Eastwood D.C."/>
            <person name="Hamelin R.C."/>
            <person name="Grigoriev I.V."/>
            <person name="U'Ren J.M."/>
        </authorList>
    </citation>
    <scope>NUCLEOTIDE SEQUENCE [LARGE SCALE GENOMIC DNA]</scope>
    <source>
        <strain evidence="1 2">ER1909</strain>
    </source>
</reference>
<keyword evidence="2" id="KW-1185">Reference proteome</keyword>
<proteinExistence type="predicted"/>
<accession>A0ACC0CTC1</accession>
<name>A0ACC0CTC1_9PEZI</name>
<protein>
    <submittedName>
        <fullName evidence="1">Uncharacterized protein</fullName>
    </submittedName>
</protein>
<dbReference type="EMBL" id="MU394350">
    <property type="protein sequence ID" value="KAI6083555.1"/>
    <property type="molecule type" value="Genomic_DNA"/>
</dbReference>
<evidence type="ECO:0000313" key="2">
    <source>
        <dbReference type="Proteomes" id="UP001497680"/>
    </source>
</evidence>
<evidence type="ECO:0000313" key="1">
    <source>
        <dbReference type="EMBL" id="KAI6083555.1"/>
    </source>
</evidence>
<dbReference type="Proteomes" id="UP001497680">
    <property type="component" value="Unassembled WGS sequence"/>
</dbReference>
<feature type="non-terminal residue" evidence="1">
    <location>
        <position position="128"/>
    </location>
</feature>
<organism evidence="1 2">
    <name type="scientific">Hypoxylon rubiginosum</name>
    <dbReference type="NCBI Taxonomy" id="110542"/>
    <lineage>
        <taxon>Eukaryota</taxon>
        <taxon>Fungi</taxon>
        <taxon>Dikarya</taxon>
        <taxon>Ascomycota</taxon>
        <taxon>Pezizomycotina</taxon>
        <taxon>Sordariomycetes</taxon>
        <taxon>Xylariomycetidae</taxon>
        <taxon>Xylariales</taxon>
        <taxon>Hypoxylaceae</taxon>
        <taxon>Hypoxylon</taxon>
    </lineage>
</organism>
<sequence>MLTMLHALGLARTTIKRGFPRGVQLQGVTVYSESARDVLRVNHHIEQGPDSLQDVKSANDRKMIGKVLAAVRKLSRPGLHVSISVTGNGGDIDPAGKKARTLARQKGRKACRSRHRLRLAQQNVSTVD</sequence>
<comment type="caution">
    <text evidence="1">The sequence shown here is derived from an EMBL/GenBank/DDBJ whole genome shotgun (WGS) entry which is preliminary data.</text>
</comment>